<evidence type="ECO:0000313" key="2">
    <source>
        <dbReference type="Proteomes" id="UP001055811"/>
    </source>
</evidence>
<evidence type="ECO:0000313" key="1">
    <source>
        <dbReference type="EMBL" id="KAI3764653.1"/>
    </source>
</evidence>
<sequence>MPYDGVRNLKEIQKAASANRQVHYLRADENLLYDASATQSDPLDPCLVNDHLALSKPNTGKEKLLTNDINQGVNLVNKEHLLNGTEQDYMEKIRELHERLDMVTLTAMQFTPFSISYE</sequence>
<keyword evidence="2" id="KW-1185">Reference proteome</keyword>
<dbReference type="EMBL" id="CM042011">
    <property type="protein sequence ID" value="KAI3764653.1"/>
    <property type="molecule type" value="Genomic_DNA"/>
</dbReference>
<reference evidence="2" key="1">
    <citation type="journal article" date="2022" name="Mol. Ecol. Resour.">
        <title>The genomes of chicory, endive, great burdock and yacon provide insights into Asteraceae palaeo-polyploidization history and plant inulin production.</title>
        <authorList>
            <person name="Fan W."/>
            <person name="Wang S."/>
            <person name="Wang H."/>
            <person name="Wang A."/>
            <person name="Jiang F."/>
            <person name="Liu H."/>
            <person name="Zhao H."/>
            <person name="Xu D."/>
            <person name="Zhang Y."/>
        </authorList>
    </citation>
    <scope>NUCLEOTIDE SEQUENCE [LARGE SCALE GENOMIC DNA]</scope>
    <source>
        <strain evidence="2">cv. Punajuju</strain>
    </source>
</reference>
<accession>A0ACB9F186</accession>
<comment type="caution">
    <text evidence="1">The sequence shown here is derived from an EMBL/GenBank/DDBJ whole genome shotgun (WGS) entry which is preliminary data.</text>
</comment>
<organism evidence="1 2">
    <name type="scientific">Cichorium intybus</name>
    <name type="common">Chicory</name>
    <dbReference type="NCBI Taxonomy" id="13427"/>
    <lineage>
        <taxon>Eukaryota</taxon>
        <taxon>Viridiplantae</taxon>
        <taxon>Streptophyta</taxon>
        <taxon>Embryophyta</taxon>
        <taxon>Tracheophyta</taxon>
        <taxon>Spermatophyta</taxon>
        <taxon>Magnoliopsida</taxon>
        <taxon>eudicotyledons</taxon>
        <taxon>Gunneridae</taxon>
        <taxon>Pentapetalae</taxon>
        <taxon>asterids</taxon>
        <taxon>campanulids</taxon>
        <taxon>Asterales</taxon>
        <taxon>Asteraceae</taxon>
        <taxon>Cichorioideae</taxon>
        <taxon>Cichorieae</taxon>
        <taxon>Cichoriinae</taxon>
        <taxon>Cichorium</taxon>
    </lineage>
</organism>
<protein>
    <submittedName>
        <fullName evidence="1">Uncharacterized protein</fullName>
    </submittedName>
</protein>
<proteinExistence type="predicted"/>
<dbReference type="Proteomes" id="UP001055811">
    <property type="component" value="Linkage Group LG03"/>
</dbReference>
<gene>
    <name evidence="1" type="ORF">L2E82_14664</name>
</gene>
<reference evidence="1 2" key="2">
    <citation type="journal article" date="2022" name="Mol. Ecol. Resour.">
        <title>The genomes of chicory, endive, great burdock and yacon provide insights into Asteraceae paleo-polyploidization history and plant inulin production.</title>
        <authorList>
            <person name="Fan W."/>
            <person name="Wang S."/>
            <person name="Wang H."/>
            <person name="Wang A."/>
            <person name="Jiang F."/>
            <person name="Liu H."/>
            <person name="Zhao H."/>
            <person name="Xu D."/>
            <person name="Zhang Y."/>
        </authorList>
    </citation>
    <scope>NUCLEOTIDE SEQUENCE [LARGE SCALE GENOMIC DNA]</scope>
    <source>
        <strain evidence="2">cv. Punajuju</strain>
        <tissue evidence="1">Leaves</tissue>
    </source>
</reference>
<name>A0ACB9F186_CICIN</name>